<dbReference type="Pfam" id="PF03050">
    <property type="entry name" value="DDE_Tnp_IS66"/>
    <property type="match status" value="1"/>
</dbReference>
<feature type="domain" description="Transposase IS66 central" evidence="1">
    <location>
        <begin position="4"/>
        <end position="84"/>
    </location>
</feature>
<gene>
    <name evidence="2" type="ORF">ACPOL_6600</name>
</gene>
<accession>A0A2Z5G951</accession>
<dbReference type="Proteomes" id="UP000253606">
    <property type="component" value="Chromosome"/>
</dbReference>
<evidence type="ECO:0000313" key="2">
    <source>
        <dbReference type="EMBL" id="AXC15812.1"/>
    </source>
</evidence>
<name>A0A2Z5G951_9BACT</name>
<proteinExistence type="predicted"/>
<evidence type="ECO:0000259" key="1">
    <source>
        <dbReference type="Pfam" id="PF03050"/>
    </source>
</evidence>
<protein>
    <submittedName>
        <fullName evidence="2">ISPsy5, transposase</fullName>
    </submittedName>
</protein>
<dbReference type="InterPro" id="IPR004291">
    <property type="entry name" value="Transposase_IS66_central"/>
</dbReference>
<sequence>MALSTINDAVLRVGELLIPIVGVMKCELLAGHYIQADETYVGVQTDEKKGCNHTGYFWQYSAPGKGVVFDFNMTRSKDVPKAFL</sequence>
<keyword evidence="3" id="KW-1185">Reference proteome</keyword>
<evidence type="ECO:0000313" key="3">
    <source>
        <dbReference type="Proteomes" id="UP000253606"/>
    </source>
</evidence>
<dbReference type="KEGG" id="abas:ACPOL_6600"/>
<reference evidence="2 3" key="1">
    <citation type="journal article" date="2018" name="Front. Microbiol.">
        <title>Hydrolytic Capabilities as a Key to Environmental Success: Chitinolytic and Cellulolytic Acidobacteria From Acidic Sub-arctic Soils and Boreal Peatlands.</title>
        <authorList>
            <person name="Belova S.E."/>
            <person name="Ravin N.V."/>
            <person name="Pankratov T.A."/>
            <person name="Rakitin A.L."/>
            <person name="Ivanova A.A."/>
            <person name="Beletsky A.V."/>
            <person name="Mardanov A.V."/>
            <person name="Sinninghe Damste J.S."/>
            <person name="Dedysh S.N."/>
        </authorList>
    </citation>
    <scope>NUCLEOTIDE SEQUENCE [LARGE SCALE GENOMIC DNA]</scope>
    <source>
        <strain evidence="2 3">SBC82</strain>
    </source>
</reference>
<dbReference type="AlphaFoldDB" id="A0A2Z5G951"/>
<organism evidence="2 3">
    <name type="scientific">Acidisarcina polymorpha</name>
    <dbReference type="NCBI Taxonomy" id="2211140"/>
    <lineage>
        <taxon>Bacteria</taxon>
        <taxon>Pseudomonadati</taxon>
        <taxon>Acidobacteriota</taxon>
        <taxon>Terriglobia</taxon>
        <taxon>Terriglobales</taxon>
        <taxon>Acidobacteriaceae</taxon>
        <taxon>Acidisarcina</taxon>
    </lineage>
</organism>
<dbReference type="EMBL" id="CP030840">
    <property type="protein sequence ID" value="AXC15812.1"/>
    <property type="molecule type" value="Genomic_DNA"/>
</dbReference>